<evidence type="ECO:0000313" key="2">
    <source>
        <dbReference type="Proteomes" id="UP001255416"/>
    </source>
</evidence>
<proteinExistence type="predicted"/>
<keyword evidence="2" id="KW-1185">Reference proteome</keyword>
<dbReference type="RefSeq" id="WP_316772200.1">
    <property type="nucleotide sequence ID" value="NZ_JASMWN010000001.1"/>
</dbReference>
<evidence type="ECO:0000313" key="1">
    <source>
        <dbReference type="EMBL" id="MDU9002420.1"/>
    </source>
</evidence>
<sequence>MTKQVVRLAQNPVAEIAFVGEDGRMPQTPPKKRRPATALIAFARALSMEEPVEHDEVDDLVDSVCLDPAERISLVSALQQVNHDELTLVITDLLGRRIARLRERESGLRDLDEVVGVWTQRLSAGALLAAAGATIAGALAGEAAIAALAVPTIGGIAVALGRLRLRRGQAGLCREREETEHLLRYALEALKLR</sequence>
<dbReference type="Proteomes" id="UP001255416">
    <property type="component" value="Unassembled WGS sequence"/>
</dbReference>
<name>A0ABU3V8D9_9RHOB</name>
<gene>
    <name evidence="1" type="ORF">QO231_00990</name>
</gene>
<accession>A0ABU3V8D9</accession>
<reference evidence="2" key="1">
    <citation type="submission" date="2023-05" db="EMBL/GenBank/DDBJ databases">
        <title>Sedimentitalea sp. nov. JM2-8.</title>
        <authorList>
            <person name="Huang J."/>
        </authorList>
    </citation>
    <scope>NUCLEOTIDE SEQUENCE [LARGE SCALE GENOMIC DNA]</scope>
    <source>
        <strain evidence="2">KHS03</strain>
    </source>
</reference>
<organism evidence="1 2">
    <name type="scientific">Sedimentitalea todarodis</name>
    <dbReference type="NCBI Taxonomy" id="1631240"/>
    <lineage>
        <taxon>Bacteria</taxon>
        <taxon>Pseudomonadati</taxon>
        <taxon>Pseudomonadota</taxon>
        <taxon>Alphaproteobacteria</taxon>
        <taxon>Rhodobacterales</taxon>
        <taxon>Paracoccaceae</taxon>
        <taxon>Sedimentitalea</taxon>
    </lineage>
</organism>
<comment type="caution">
    <text evidence="1">The sequence shown here is derived from an EMBL/GenBank/DDBJ whole genome shotgun (WGS) entry which is preliminary data.</text>
</comment>
<dbReference type="EMBL" id="JASMWN010000001">
    <property type="protein sequence ID" value="MDU9002420.1"/>
    <property type="molecule type" value="Genomic_DNA"/>
</dbReference>
<protein>
    <submittedName>
        <fullName evidence="1">Uncharacterized protein</fullName>
    </submittedName>
</protein>